<organism evidence="9">
    <name type="scientific">marine sediment metagenome</name>
    <dbReference type="NCBI Taxonomy" id="412755"/>
    <lineage>
        <taxon>unclassified sequences</taxon>
        <taxon>metagenomes</taxon>
        <taxon>ecological metagenomes</taxon>
    </lineage>
</organism>
<dbReference type="AlphaFoldDB" id="A0A0F9UTT8"/>
<gene>
    <name evidence="9" type="ORF">LCGC14_0181830</name>
</gene>
<evidence type="ECO:0000256" key="4">
    <source>
        <dbReference type="ARBA" id="ARBA00022801"/>
    </source>
</evidence>
<dbReference type="SUPFAM" id="SSF51445">
    <property type="entry name" value="(Trans)glycosidases"/>
    <property type="match status" value="1"/>
</dbReference>
<feature type="domain" description="Glycoside hydrolase family 42 N-terminal" evidence="6">
    <location>
        <begin position="19"/>
        <end position="388"/>
    </location>
</feature>
<dbReference type="PANTHER" id="PTHR36447">
    <property type="entry name" value="BETA-GALACTOSIDASE GANA"/>
    <property type="match status" value="1"/>
</dbReference>
<evidence type="ECO:0000259" key="6">
    <source>
        <dbReference type="Pfam" id="PF02449"/>
    </source>
</evidence>
<dbReference type="EC" id="3.2.1.23" evidence="3"/>
<dbReference type="SUPFAM" id="SSF51011">
    <property type="entry name" value="Glycosyl hydrolase domain"/>
    <property type="match status" value="1"/>
</dbReference>
<evidence type="ECO:0000259" key="8">
    <source>
        <dbReference type="Pfam" id="PF08533"/>
    </source>
</evidence>
<comment type="catalytic activity">
    <reaction evidence="1">
        <text>Hydrolysis of terminal non-reducing beta-D-galactose residues in beta-D-galactosides.</text>
        <dbReference type="EC" id="3.2.1.23"/>
    </reaction>
</comment>
<accession>A0A0F9UTT8</accession>
<dbReference type="Gene3D" id="3.20.20.80">
    <property type="entry name" value="Glycosidases"/>
    <property type="match status" value="1"/>
</dbReference>
<evidence type="ECO:0000256" key="1">
    <source>
        <dbReference type="ARBA" id="ARBA00001412"/>
    </source>
</evidence>
<dbReference type="GO" id="GO:0004565">
    <property type="term" value="F:beta-galactosidase activity"/>
    <property type="evidence" value="ECO:0007669"/>
    <property type="project" value="UniProtKB-EC"/>
</dbReference>
<dbReference type="SUPFAM" id="SSF52317">
    <property type="entry name" value="Class I glutamine amidotransferase-like"/>
    <property type="match status" value="1"/>
</dbReference>
<dbReference type="InterPro" id="IPR013739">
    <property type="entry name" value="Beta_galactosidase_C"/>
</dbReference>
<protein>
    <recommendedName>
        <fullName evidence="3">beta-galactosidase</fullName>
        <ecNumber evidence="3">3.2.1.23</ecNumber>
    </recommendedName>
</protein>
<sequence length="696" mass="78479">MPTHGPINPALPKLFHGGDYNPDQWPEDIRIDDVRLMKLSGMNLMSTGIFAWAQLEPEEGTFDWAWLDETFDRLHDAGVFVALATPSSSPPHWMADKYPEIQAVYKDTHRGLPGVRQVSCPTSPIFRRQTQRINQLLAERYGKHPGLAMWHVSNEYGHLWDHCYCDLCQQAFRDWLEKRYGDIDTLNEQWWARFWSHTFNDFSQINAPTDHGHVNGLTGLMLDWRRFCSTQIVEFFKNECTPLRELTPEVPITTNLMGFFNGLDYAKFGDVLDVVSWDSYPEVDADPAFTAMAHCLMRGVKHGDPWMLMEQTPSSTNWHRHHRLKPPGLMRNVSLQAVAHGSDAVMYFQWRRCRGGHEKFHGAVVSHVGHENTRVFQEVAQLGRDLAALSEPVVGTRAAKARVGMLWAAENRWAVDLSAGPGKDKKFIETKLRHFRSVWKQNIPIDVVRLDGDWSQYDILIAPLLYMVKSGRFPLAGTPEELHARIDEAAKINDFVAAGGTFVTTHLSGLVNESDLVYEGGYPGALRKLLGIWSEEIDNRAEGEATNEMCIAGELKLPKASYTCDHYFDQIHAEGADVLASYGKNWYAGRPCLTRNAVGKGQAYYVATCADEDFLTDFYGMLADEKGIEPLASSGEDVEVLLREADDRKLLFVINHSDSQRTADLGNQSGTDLLTGEPCSGQITLASYAVRIIKMI</sequence>
<dbReference type="InterPro" id="IPR013529">
    <property type="entry name" value="Glyco_hydro_42_N"/>
</dbReference>
<dbReference type="CDD" id="cd03143">
    <property type="entry name" value="A4_beta-galactosidase_middle_domain"/>
    <property type="match status" value="1"/>
</dbReference>
<dbReference type="GO" id="GO:0006012">
    <property type="term" value="P:galactose metabolic process"/>
    <property type="evidence" value="ECO:0007669"/>
    <property type="project" value="InterPro"/>
</dbReference>
<keyword evidence="4" id="KW-0378">Hydrolase</keyword>
<proteinExistence type="inferred from homology"/>
<dbReference type="InterPro" id="IPR017853">
    <property type="entry name" value="GH"/>
</dbReference>
<evidence type="ECO:0000256" key="2">
    <source>
        <dbReference type="ARBA" id="ARBA00005940"/>
    </source>
</evidence>
<evidence type="ECO:0000256" key="3">
    <source>
        <dbReference type="ARBA" id="ARBA00012756"/>
    </source>
</evidence>
<dbReference type="Gene3D" id="2.60.40.1180">
    <property type="entry name" value="Golgi alpha-mannosidase II"/>
    <property type="match status" value="1"/>
</dbReference>
<dbReference type="PANTHER" id="PTHR36447:SF1">
    <property type="entry name" value="BETA-GALACTOSIDASE GANA"/>
    <property type="match status" value="1"/>
</dbReference>
<evidence type="ECO:0000256" key="5">
    <source>
        <dbReference type="ARBA" id="ARBA00023295"/>
    </source>
</evidence>
<comment type="similarity">
    <text evidence="2">Belongs to the glycosyl hydrolase 42 family.</text>
</comment>
<dbReference type="InterPro" id="IPR013780">
    <property type="entry name" value="Glyco_hydro_b"/>
</dbReference>
<feature type="domain" description="Beta-galactosidase C-terminal" evidence="8">
    <location>
        <begin position="637"/>
        <end position="695"/>
    </location>
</feature>
<dbReference type="GO" id="GO:0009341">
    <property type="term" value="C:beta-galactosidase complex"/>
    <property type="evidence" value="ECO:0007669"/>
    <property type="project" value="InterPro"/>
</dbReference>
<reference evidence="9" key="1">
    <citation type="journal article" date="2015" name="Nature">
        <title>Complex archaea that bridge the gap between prokaryotes and eukaryotes.</title>
        <authorList>
            <person name="Spang A."/>
            <person name="Saw J.H."/>
            <person name="Jorgensen S.L."/>
            <person name="Zaremba-Niedzwiedzka K."/>
            <person name="Martijn J."/>
            <person name="Lind A.E."/>
            <person name="van Eijk R."/>
            <person name="Schleper C."/>
            <person name="Guy L."/>
            <person name="Ettema T.J."/>
        </authorList>
    </citation>
    <scope>NUCLEOTIDE SEQUENCE</scope>
</reference>
<dbReference type="Pfam" id="PF08532">
    <property type="entry name" value="Glyco_hydro_42M"/>
    <property type="match status" value="1"/>
</dbReference>
<dbReference type="InterPro" id="IPR003476">
    <property type="entry name" value="Glyco_hydro_42"/>
</dbReference>
<dbReference type="Pfam" id="PF02449">
    <property type="entry name" value="Glyco_hydro_42"/>
    <property type="match status" value="1"/>
</dbReference>
<keyword evidence="5" id="KW-0326">Glycosidase</keyword>
<name>A0A0F9UTT8_9ZZZZ</name>
<feature type="domain" description="Beta-galactosidase trimerisation" evidence="7">
    <location>
        <begin position="401"/>
        <end position="628"/>
    </location>
</feature>
<evidence type="ECO:0000313" key="9">
    <source>
        <dbReference type="EMBL" id="KKN95114.1"/>
    </source>
</evidence>
<dbReference type="InterPro" id="IPR029062">
    <property type="entry name" value="Class_I_gatase-like"/>
</dbReference>
<dbReference type="EMBL" id="LAZR01000073">
    <property type="protein sequence ID" value="KKN95114.1"/>
    <property type="molecule type" value="Genomic_DNA"/>
</dbReference>
<evidence type="ECO:0000259" key="7">
    <source>
        <dbReference type="Pfam" id="PF08532"/>
    </source>
</evidence>
<dbReference type="PIRSF" id="PIRSF001084">
    <property type="entry name" value="B-galactosidase"/>
    <property type="match status" value="1"/>
</dbReference>
<comment type="caution">
    <text evidence="9">The sequence shown here is derived from an EMBL/GenBank/DDBJ whole genome shotgun (WGS) entry which is preliminary data.</text>
</comment>
<dbReference type="Gene3D" id="3.40.50.880">
    <property type="match status" value="1"/>
</dbReference>
<dbReference type="InterPro" id="IPR013738">
    <property type="entry name" value="Beta_galactosidase_Trimer"/>
</dbReference>
<dbReference type="Pfam" id="PF08533">
    <property type="entry name" value="Glyco_hydro_42C"/>
    <property type="match status" value="1"/>
</dbReference>